<dbReference type="PANTHER" id="PTHR22844">
    <property type="entry name" value="F-BOX AND WD40 DOMAIN PROTEIN"/>
    <property type="match status" value="1"/>
</dbReference>
<dbReference type="Proteomes" id="UP000594261">
    <property type="component" value="Chromosome 5"/>
</dbReference>
<dbReference type="Pfam" id="PF00400">
    <property type="entry name" value="WD40"/>
    <property type="match status" value="1"/>
</dbReference>
<accession>A0A7N2R5W5</accession>
<organism evidence="1 2">
    <name type="scientific">Quercus lobata</name>
    <name type="common">Valley oak</name>
    <dbReference type="NCBI Taxonomy" id="97700"/>
    <lineage>
        <taxon>Eukaryota</taxon>
        <taxon>Viridiplantae</taxon>
        <taxon>Streptophyta</taxon>
        <taxon>Embryophyta</taxon>
        <taxon>Tracheophyta</taxon>
        <taxon>Spermatophyta</taxon>
        <taxon>Magnoliopsida</taxon>
        <taxon>eudicotyledons</taxon>
        <taxon>Gunneridae</taxon>
        <taxon>Pentapetalae</taxon>
        <taxon>rosids</taxon>
        <taxon>fabids</taxon>
        <taxon>Fagales</taxon>
        <taxon>Fagaceae</taxon>
        <taxon>Quercus</taxon>
    </lineage>
</organism>
<dbReference type="OMA" id="MARECFR"/>
<dbReference type="InterPro" id="IPR001680">
    <property type="entry name" value="WD40_rpt"/>
</dbReference>
<dbReference type="InterPro" id="IPR015943">
    <property type="entry name" value="WD40/YVTN_repeat-like_dom_sf"/>
</dbReference>
<protein>
    <submittedName>
        <fullName evidence="1">Uncharacterized protein</fullName>
    </submittedName>
</protein>
<dbReference type="EnsemblPlants" id="QL05p087796:mrna">
    <property type="protein sequence ID" value="QL05p087796:mrna"/>
    <property type="gene ID" value="QL05p087796"/>
</dbReference>
<dbReference type="EMBL" id="LRBV02000005">
    <property type="status" value="NOT_ANNOTATED_CDS"/>
    <property type="molecule type" value="Genomic_DNA"/>
</dbReference>
<dbReference type="Gene3D" id="2.130.10.10">
    <property type="entry name" value="YVTN repeat-like/Quinoprotein amine dehydrogenase"/>
    <property type="match status" value="1"/>
</dbReference>
<reference evidence="1" key="2">
    <citation type="submission" date="2021-01" db="UniProtKB">
        <authorList>
            <consortium name="EnsemblPlants"/>
        </authorList>
    </citation>
    <scope>IDENTIFICATION</scope>
</reference>
<dbReference type="Gramene" id="QL05p087796:mrna">
    <property type="protein sequence ID" value="QL05p087796:mrna"/>
    <property type="gene ID" value="QL05p087796"/>
</dbReference>
<evidence type="ECO:0000313" key="2">
    <source>
        <dbReference type="Proteomes" id="UP000594261"/>
    </source>
</evidence>
<reference evidence="1 2" key="1">
    <citation type="journal article" date="2016" name="G3 (Bethesda)">
        <title>First Draft Assembly and Annotation of the Genome of a California Endemic Oak Quercus lobata Nee (Fagaceae).</title>
        <authorList>
            <person name="Sork V.L."/>
            <person name="Fitz-Gibbon S.T."/>
            <person name="Puiu D."/>
            <person name="Crepeau M."/>
            <person name="Gugger P.F."/>
            <person name="Sherman R."/>
            <person name="Stevens K."/>
            <person name="Langley C.H."/>
            <person name="Pellegrini M."/>
            <person name="Salzberg S.L."/>
        </authorList>
    </citation>
    <scope>NUCLEOTIDE SEQUENCE [LARGE SCALE GENOMIC DNA]</scope>
    <source>
        <strain evidence="1 2">cv. SW786</strain>
    </source>
</reference>
<keyword evidence="2" id="KW-1185">Reference proteome</keyword>
<proteinExistence type="predicted"/>
<sequence length="175" mass="18833">MAHDDAINGLVASKGIVYSASLNGKIKAWGKEGKNSHALKGILEGHKEVLINSVIVSEDGKWVYGGGSDGFVMGWEGGMNFESWKLFNETKAHQMAILCMCQMGEFLCSHCSGSADKSMGIWKREAYGKLNKVGVINGHEGLVKCLQASPSNIGSGFLLYSGNLDKSMMGSQEYC</sequence>
<name>A0A7N2R5W5_QUELO</name>
<evidence type="ECO:0000313" key="1">
    <source>
        <dbReference type="EnsemblPlants" id="QL05p087796:mrna"/>
    </source>
</evidence>
<dbReference type="InParanoid" id="A0A7N2R5W5"/>
<dbReference type="SMART" id="SM00320">
    <property type="entry name" value="WD40"/>
    <property type="match status" value="3"/>
</dbReference>
<dbReference type="AlphaFoldDB" id="A0A7N2R5W5"/>
<dbReference type="InterPro" id="IPR036322">
    <property type="entry name" value="WD40_repeat_dom_sf"/>
</dbReference>
<dbReference type="PANTHER" id="PTHR22844:SF340">
    <property type="entry name" value="OS01G0946100 PROTEIN"/>
    <property type="match status" value="1"/>
</dbReference>
<dbReference type="InterPro" id="IPR045182">
    <property type="entry name" value="JINGUBANG-like"/>
</dbReference>
<dbReference type="SUPFAM" id="SSF50978">
    <property type="entry name" value="WD40 repeat-like"/>
    <property type="match status" value="1"/>
</dbReference>